<evidence type="ECO:0000256" key="1">
    <source>
        <dbReference type="SAM" id="Phobius"/>
    </source>
</evidence>
<dbReference type="InterPro" id="IPR050618">
    <property type="entry name" value="Ubq-SigPath_Reg"/>
</dbReference>
<dbReference type="SUPFAM" id="SSF49899">
    <property type="entry name" value="Concanavalin A-like lectins/glucanases"/>
    <property type="match status" value="1"/>
</dbReference>
<dbReference type="Pfam" id="PF00622">
    <property type="entry name" value="SPRY"/>
    <property type="match status" value="1"/>
</dbReference>
<feature type="transmembrane region" description="Helical" evidence="1">
    <location>
        <begin position="29"/>
        <end position="53"/>
    </location>
</feature>
<dbReference type="InterPro" id="IPR003877">
    <property type="entry name" value="SPRY_dom"/>
</dbReference>
<reference evidence="3 4" key="1">
    <citation type="journal article" date="2019" name="Environ. Microbiol.">
        <title>At the nexus of three kingdoms: the genome of the mycorrhizal fungus Gigaspora margarita provides insights into plant, endobacterial and fungal interactions.</title>
        <authorList>
            <person name="Venice F."/>
            <person name="Ghignone S."/>
            <person name="Salvioli di Fossalunga A."/>
            <person name="Amselem J."/>
            <person name="Novero M."/>
            <person name="Xianan X."/>
            <person name="Sedzielewska Toro K."/>
            <person name="Morin E."/>
            <person name="Lipzen A."/>
            <person name="Grigoriev I.V."/>
            <person name="Henrissat B."/>
            <person name="Martin F.M."/>
            <person name="Bonfante P."/>
        </authorList>
    </citation>
    <scope>NUCLEOTIDE SEQUENCE [LARGE SCALE GENOMIC DNA]</scope>
    <source>
        <strain evidence="3 4">BEG34</strain>
    </source>
</reference>
<keyword evidence="1" id="KW-1133">Transmembrane helix</keyword>
<comment type="caution">
    <text evidence="3">The sequence shown here is derived from an EMBL/GenBank/DDBJ whole genome shotgun (WGS) entry which is preliminary data.</text>
</comment>
<keyword evidence="4" id="KW-1185">Reference proteome</keyword>
<dbReference type="InterPro" id="IPR013320">
    <property type="entry name" value="ConA-like_dom_sf"/>
</dbReference>
<dbReference type="PANTHER" id="PTHR12864">
    <property type="entry name" value="RAN BINDING PROTEIN 9-RELATED"/>
    <property type="match status" value="1"/>
</dbReference>
<organism evidence="3 4">
    <name type="scientific">Gigaspora margarita</name>
    <dbReference type="NCBI Taxonomy" id="4874"/>
    <lineage>
        <taxon>Eukaryota</taxon>
        <taxon>Fungi</taxon>
        <taxon>Fungi incertae sedis</taxon>
        <taxon>Mucoromycota</taxon>
        <taxon>Glomeromycotina</taxon>
        <taxon>Glomeromycetes</taxon>
        <taxon>Diversisporales</taxon>
        <taxon>Gigasporaceae</taxon>
        <taxon>Gigaspora</taxon>
    </lineage>
</organism>
<dbReference type="SMART" id="SM00449">
    <property type="entry name" value="SPRY"/>
    <property type="match status" value="1"/>
</dbReference>
<name>A0A8H3WVZ8_GIGMA</name>
<evidence type="ECO:0000313" key="3">
    <source>
        <dbReference type="EMBL" id="KAF0360139.1"/>
    </source>
</evidence>
<dbReference type="InterPro" id="IPR043136">
    <property type="entry name" value="B30.2/SPRY_sf"/>
</dbReference>
<dbReference type="OrthoDB" id="258495at2759"/>
<dbReference type="Proteomes" id="UP000439903">
    <property type="component" value="Unassembled WGS sequence"/>
</dbReference>
<keyword evidence="1" id="KW-0472">Membrane</keyword>
<dbReference type="Gene3D" id="2.60.120.920">
    <property type="match status" value="1"/>
</dbReference>
<dbReference type="AlphaFoldDB" id="A0A8H3WVZ8"/>
<evidence type="ECO:0000259" key="2">
    <source>
        <dbReference type="PROSITE" id="PS50188"/>
    </source>
</evidence>
<dbReference type="EMBL" id="WTPW01002924">
    <property type="protein sequence ID" value="KAF0360139.1"/>
    <property type="molecule type" value="Genomic_DNA"/>
</dbReference>
<evidence type="ECO:0000313" key="4">
    <source>
        <dbReference type="Proteomes" id="UP000439903"/>
    </source>
</evidence>
<keyword evidence="1" id="KW-0812">Transmembrane</keyword>
<dbReference type="InterPro" id="IPR001870">
    <property type="entry name" value="B30.2/SPRY"/>
</dbReference>
<feature type="domain" description="B30.2/SPRY" evidence="2">
    <location>
        <begin position="90"/>
        <end position="285"/>
    </location>
</feature>
<protein>
    <submittedName>
        <fullName evidence="3">SPRY-domain-containing protein</fullName>
    </submittedName>
</protein>
<gene>
    <name evidence="3" type="ORF">F8M41_014315</name>
</gene>
<sequence length="311" mass="35478">MVSSNNHTSTSTNTTAYVIGDCDVSCMKLWLVFGGIVVILLMLALYLCVPALFRPRRRRLSTWIEDAKSRKKDVTTDTYKRAMEYIRTHDPNDALPSTEKQHDILNTKGYTAWEFVRSGNSEVTNNGRWVEFFFKSTEIKKESMIQTNYPFFNPRKDIEHEEIMHYFEVTVKKMSKQVNTIAIGLTTTPYPYFRLPGYHENSVAYHSDDGRKFHNDSDGGVSYGPTWGKGDTIGCGYRPKNGEVFFTKNGEDLDVAFRVLQHTWYPSIGTDGSCELEVNFGDSDFKFKHARGFGPGSPLLSEHHKSFVALI</sequence>
<proteinExistence type="predicted"/>
<accession>A0A8H3WVZ8</accession>
<dbReference type="PROSITE" id="PS50188">
    <property type="entry name" value="B302_SPRY"/>
    <property type="match status" value="1"/>
</dbReference>